<dbReference type="InterPro" id="IPR002563">
    <property type="entry name" value="Flavin_Rdtase-like_dom"/>
</dbReference>
<dbReference type="AlphaFoldDB" id="A0A2P5IEY4"/>
<dbReference type="InterPro" id="IPR012349">
    <property type="entry name" value="Split_barrel_FMN-bd"/>
</dbReference>
<keyword evidence="5" id="KW-1185">Reference proteome</keyword>
<name>A0A2P5IEY4_DIAHE</name>
<dbReference type="InterPro" id="IPR050268">
    <property type="entry name" value="NADH-dep_flavin_reductase"/>
</dbReference>
<evidence type="ECO:0000256" key="1">
    <source>
        <dbReference type="ARBA" id="ARBA00023002"/>
    </source>
</evidence>
<dbReference type="Pfam" id="PF01613">
    <property type="entry name" value="Flavin_Reduct"/>
    <property type="match status" value="1"/>
</dbReference>
<dbReference type="STRING" id="158607.A0A2P5IEY4"/>
<dbReference type="Proteomes" id="UP000094444">
    <property type="component" value="Unassembled WGS sequence"/>
</dbReference>
<dbReference type="PANTHER" id="PTHR30466:SF1">
    <property type="entry name" value="FMN REDUCTASE (NADH) RUTF"/>
    <property type="match status" value="1"/>
</dbReference>
<dbReference type="InParanoid" id="A0A2P5IEY4"/>
<evidence type="ECO:0000259" key="3">
    <source>
        <dbReference type="SMART" id="SM00903"/>
    </source>
</evidence>
<dbReference type="EMBL" id="MAVT02000022">
    <property type="protein sequence ID" value="POS81048.1"/>
    <property type="molecule type" value="Genomic_DNA"/>
</dbReference>
<gene>
    <name evidence="4" type="ORF">DHEL01_v200564</name>
</gene>
<feature type="domain" description="Flavin reductase like" evidence="3">
    <location>
        <begin position="98"/>
        <end position="294"/>
    </location>
</feature>
<sequence>MRRACILRQLGRCADHHTPSLPPSRCGSEAAPRLRPLRRGPSDALQFQSRTISHSCARKEAWTVTPGKAPSVHPHPHPHHDAPAFDALPLPEQLRSVMRLLAHSVVVCTSAAPTATTTAATAGSPDPVPVPRGMTMSSFTSLSLRPTPLVTFNIATPSRTLDAVERSRRFNIHVLSGDVAGARVAEWFRRGNADGLGVFEAGRLRDECGCEVVAAETSGEAAAAVAASPPLLKGPGVLFALRCSLLGDEPVRGLVRVRDHVIVLAEIVDIIEGQGGKTDSAAFGLAYADRLYRQLGSTMALAED</sequence>
<comment type="caution">
    <text evidence="4">The sequence shown here is derived from an EMBL/GenBank/DDBJ whole genome shotgun (WGS) entry which is preliminary data.</text>
</comment>
<dbReference type="SUPFAM" id="SSF50475">
    <property type="entry name" value="FMN-binding split barrel"/>
    <property type="match status" value="1"/>
</dbReference>
<reference evidence="4" key="1">
    <citation type="submission" date="2017-09" db="EMBL/GenBank/DDBJ databases">
        <title>Polyketide synthases of a Diaporthe helianthi virulent isolate.</title>
        <authorList>
            <person name="Baroncelli R."/>
        </authorList>
    </citation>
    <scope>NUCLEOTIDE SEQUENCE [LARGE SCALE GENOMIC DNA]</scope>
    <source>
        <strain evidence="4">7/96</strain>
    </source>
</reference>
<dbReference type="SMART" id="SM00903">
    <property type="entry name" value="Flavin_Reduct"/>
    <property type="match status" value="1"/>
</dbReference>
<dbReference type="Gene3D" id="2.30.110.10">
    <property type="entry name" value="Electron Transport, Fmn-binding Protein, Chain A"/>
    <property type="match status" value="1"/>
</dbReference>
<evidence type="ECO:0000313" key="4">
    <source>
        <dbReference type="EMBL" id="POS81048.1"/>
    </source>
</evidence>
<proteinExistence type="predicted"/>
<evidence type="ECO:0000256" key="2">
    <source>
        <dbReference type="SAM" id="MobiDB-lite"/>
    </source>
</evidence>
<protein>
    <recommendedName>
        <fullName evidence="3">Flavin reductase like domain-containing protein</fullName>
    </recommendedName>
</protein>
<evidence type="ECO:0000313" key="5">
    <source>
        <dbReference type="Proteomes" id="UP000094444"/>
    </source>
</evidence>
<accession>A0A2P5IEY4</accession>
<organism evidence="4 5">
    <name type="scientific">Diaporthe helianthi</name>
    <dbReference type="NCBI Taxonomy" id="158607"/>
    <lineage>
        <taxon>Eukaryota</taxon>
        <taxon>Fungi</taxon>
        <taxon>Dikarya</taxon>
        <taxon>Ascomycota</taxon>
        <taxon>Pezizomycotina</taxon>
        <taxon>Sordariomycetes</taxon>
        <taxon>Sordariomycetidae</taxon>
        <taxon>Diaporthales</taxon>
        <taxon>Diaporthaceae</taxon>
        <taxon>Diaporthe</taxon>
    </lineage>
</organism>
<dbReference type="OrthoDB" id="2015405at2759"/>
<feature type="region of interest" description="Disordered" evidence="2">
    <location>
        <begin position="17"/>
        <end position="40"/>
    </location>
</feature>
<dbReference type="PANTHER" id="PTHR30466">
    <property type="entry name" value="FLAVIN REDUCTASE"/>
    <property type="match status" value="1"/>
</dbReference>
<keyword evidence="1" id="KW-0560">Oxidoreductase</keyword>
<dbReference type="GO" id="GO:0042602">
    <property type="term" value="F:riboflavin reductase (NADPH) activity"/>
    <property type="evidence" value="ECO:0007669"/>
    <property type="project" value="TreeGrafter"/>
</dbReference>
<dbReference type="GO" id="GO:0010181">
    <property type="term" value="F:FMN binding"/>
    <property type="evidence" value="ECO:0007669"/>
    <property type="project" value="InterPro"/>
</dbReference>